<protein>
    <recommendedName>
        <fullName evidence="7">G-protein coupled receptors family 2 profile 2 domain-containing protein</fullName>
    </recommendedName>
</protein>
<feature type="signal peptide" evidence="6">
    <location>
        <begin position="1"/>
        <end position="15"/>
    </location>
</feature>
<reference evidence="8 9" key="1">
    <citation type="submission" date="2020-06" db="EMBL/GenBank/DDBJ databases">
        <authorList>
            <person name="Li R."/>
            <person name="Bekaert M."/>
        </authorList>
    </citation>
    <scope>NUCLEOTIDE SEQUENCE [LARGE SCALE GENOMIC DNA]</scope>
    <source>
        <strain evidence="9">wild</strain>
    </source>
</reference>
<dbReference type="Gene3D" id="1.20.1070.10">
    <property type="entry name" value="Rhodopsin 7-helix transmembrane proteins"/>
    <property type="match status" value="1"/>
</dbReference>
<evidence type="ECO:0000256" key="3">
    <source>
        <dbReference type="ARBA" id="ARBA00022989"/>
    </source>
</evidence>
<evidence type="ECO:0000256" key="6">
    <source>
        <dbReference type="SAM" id="SignalP"/>
    </source>
</evidence>
<keyword evidence="2 5" id="KW-0812">Transmembrane</keyword>
<dbReference type="PANTHER" id="PTHR45902:SF1">
    <property type="entry name" value="LATROPHILIN RECEPTOR-LIKE PROTEIN A"/>
    <property type="match status" value="1"/>
</dbReference>
<feature type="transmembrane region" description="Helical" evidence="5">
    <location>
        <begin position="902"/>
        <end position="925"/>
    </location>
</feature>
<evidence type="ECO:0000256" key="5">
    <source>
        <dbReference type="SAM" id="Phobius"/>
    </source>
</evidence>
<feature type="transmembrane region" description="Helical" evidence="5">
    <location>
        <begin position="838"/>
        <end position="861"/>
    </location>
</feature>
<dbReference type="GO" id="GO:0007166">
    <property type="term" value="P:cell surface receptor signaling pathway"/>
    <property type="evidence" value="ECO:0007669"/>
    <property type="project" value="InterPro"/>
</dbReference>
<dbReference type="InterPro" id="IPR053231">
    <property type="entry name" value="GPCR_LN-TM7"/>
</dbReference>
<feature type="domain" description="G-protein coupled receptors family 2 profile 2" evidence="7">
    <location>
        <begin position="836"/>
        <end position="1084"/>
    </location>
</feature>
<organism evidence="8 9">
    <name type="scientific">Mytilus coruscus</name>
    <name type="common">Sea mussel</name>
    <dbReference type="NCBI Taxonomy" id="42192"/>
    <lineage>
        <taxon>Eukaryota</taxon>
        <taxon>Metazoa</taxon>
        <taxon>Spiralia</taxon>
        <taxon>Lophotrochozoa</taxon>
        <taxon>Mollusca</taxon>
        <taxon>Bivalvia</taxon>
        <taxon>Autobranchia</taxon>
        <taxon>Pteriomorphia</taxon>
        <taxon>Mytilida</taxon>
        <taxon>Mytiloidea</taxon>
        <taxon>Mytilidae</taxon>
        <taxon>Mytilinae</taxon>
        <taxon>Mytilus</taxon>
    </lineage>
</organism>
<dbReference type="PROSITE" id="PS50261">
    <property type="entry name" value="G_PROTEIN_RECEP_F2_4"/>
    <property type="match status" value="1"/>
</dbReference>
<sequence>MGFLLLLLFILEVHSLNISHVIEVYTSACGSKLCDRSKQPDVIKKLDIYECPPCYCDKQCFSKMNCCPDFYFSYQLKCTNTKIVEKSPYKDSTSVLMVDTCPSFADNKTKYLCEKKNDDLIDQIQNLPVTDSRNNLIFRNMYCALCHNETKENIRKWQLEIQCLDFADFNFLSSYEEIFNTADDKRCNIGFHTDISTHDIPVCNSAAETRVQKCNITGTWTKYDSDVEKACETYNQKSYPLFKNVFCFICNPPRNQDDVISQCNITGLWQHYDSNLEHACKMAMSSTIILPFRNIYCYRCNKGRVNYLNNVRHIDQHMNKDFRFEFSLEFFESTFTSHVIHVESGNYGDIYPQIDANNTENSKKININREVNVTNLARYLMAFTGSINEVCTDKKRACDCSDDCHFHPNGCCIDKVFQKQTICSDEIVLNRRTGFQLYASCSEETNRNLSDLCHRNSSIKNLEFLPIAVTSRETGSTHYKNRYCAICSHKNAQFQFQSWDLILSCDTYIPINSLKTVLTTSDLVKNRVHDRLLITTPRPTQGSLPSFRVLFTLQLPRYENKLDSSNGSSCEDVFIQETGECRSLKCYPGRILMNDVCIPLLPTSTNLGYILAIGMKGLLTETINSTRLFLQSIDKFFQMHLYKNLELKMSSSTKSSLLLTDLSCDTGTKWENGTEIILFGQLTIFISEYVNRSLIEISLLQNLNTKFNVTHEGATYTFHTYPVSEAFNTYSLIRKSGFTNKCFRKQTYAKRYREASPDLFVHSQVTNLLICNQVELQSSEFETDRFSMNLTFLKNGLQLTQDQYILTPFKTARVCLDTFEKLMSIRSAPKEQIDFWRIILRICTFVSLVCLLVTYLTYCFFPTLRTVPGKNNMCLIFAMFWAHTILQFGVFETELQILCKMIGILLHYFWLVTFGCFNICSYHMYKVFTYKTFISSNEKSNIKLYIVYSYGIPAIIVCLNIVIIRFIANDRDVGYGGMICFISQPISIIVTFVVPVTLVCVSNILFFVITSVKIATRPKFRTEHSTKIDRVYFTVYLKLFSITGISWILQIIDSFLMTSTFSLIVSVLNALQGVFIFISFTCNNRVLALYKTICGKSSPQ</sequence>
<keyword evidence="3 5" id="KW-1133">Transmembrane helix</keyword>
<dbReference type="AlphaFoldDB" id="A0A6J8DJ05"/>
<dbReference type="CDD" id="cd15039">
    <property type="entry name" value="7tmB3_Methuselah-like"/>
    <property type="match status" value="1"/>
</dbReference>
<evidence type="ECO:0000313" key="8">
    <source>
        <dbReference type="EMBL" id="CAC5407114.1"/>
    </source>
</evidence>
<dbReference type="Proteomes" id="UP000507470">
    <property type="component" value="Unassembled WGS sequence"/>
</dbReference>
<dbReference type="OrthoDB" id="10051649at2759"/>
<feature type="transmembrane region" description="Helical" evidence="5">
    <location>
        <begin position="945"/>
        <end position="968"/>
    </location>
</feature>
<feature type="chain" id="PRO_5026816568" description="G-protein coupled receptors family 2 profile 2 domain-containing protein" evidence="6">
    <location>
        <begin position="16"/>
        <end position="1100"/>
    </location>
</feature>
<feature type="transmembrane region" description="Helical" evidence="5">
    <location>
        <begin position="988"/>
        <end position="1010"/>
    </location>
</feature>
<accession>A0A6J8DJ05</accession>
<dbReference type="InterPro" id="IPR017981">
    <property type="entry name" value="GPCR_2-like_7TM"/>
</dbReference>
<evidence type="ECO:0000259" key="7">
    <source>
        <dbReference type="PROSITE" id="PS50261"/>
    </source>
</evidence>
<evidence type="ECO:0000256" key="4">
    <source>
        <dbReference type="ARBA" id="ARBA00023136"/>
    </source>
</evidence>
<evidence type="ECO:0000256" key="1">
    <source>
        <dbReference type="ARBA" id="ARBA00004141"/>
    </source>
</evidence>
<evidence type="ECO:0000256" key="2">
    <source>
        <dbReference type="ARBA" id="ARBA00022692"/>
    </source>
</evidence>
<keyword evidence="9" id="KW-1185">Reference proteome</keyword>
<comment type="subcellular location">
    <subcellularLocation>
        <location evidence="1">Membrane</location>
        <topology evidence="1">Multi-pass membrane protein</topology>
    </subcellularLocation>
</comment>
<proteinExistence type="predicted"/>
<dbReference type="GO" id="GO:0016020">
    <property type="term" value="C:membrane"/>
    <property type="evidence" value="ECO:0007669"/>
    <property type="project" value="UniProtKB-SubCell"/>
</dbReference>
<evidence type="ECO:0000313" key="9">
    <source>
        <dbReference type="Proteomes" id="UP000507470"/>
    </source>
</evidence>
<dbReference type="PANTHER" id="PTHR45902">
    <property type="entry name" value="LATROPHILIN RECEPTOR-LIKE PROTEIN A"/>
    <property type="match status" value="1"/>
</dbReference>
<keyword evidence="4 5" id="KW-0472">Membrane</keyword>
<gene>
    <name evidence="8" type="ORF">MCOR_40620</name>
</gene>
<name>A0A6J8DJ05_MYTCO</name>
<feature type="transmembrane region" description="Helical" evidence="5">
    <location>
        <begin position="1031"/>
        <end position="1049"/>
    </location>
</feature>
<dbReference type="InterPro" id="IPR000832">
    <property type="entry name" value="GPCR_2_secretin-like"/>
</dbReference>
<dbReference type="Pfam" id="PF00002">
    <property type="entry name" value="7tm_2"/>
    <property type="match status" value="1"/>
</dbReference>
<feature type="transmembrane region" description="Helical" evidence="5">
    <location>
        <begin position="873"/>
        <end position="890"/>
    </location>
</feature>
<dbReference type="GO" id="GO:0004930">
    <property type="term" value="F:G protein-coupled receptor activity"/>
    <property type="evidence" value="ECO:0007669"/>
    <property type="project" value="InterPro"/>
</dbReference>
<keyword evidence="6" id="KW-0732">Signal</keyword>
<dbReference type="EMBL" id="CACVKT020007353">
    <property type="protein sequence ID" value="CAC5407114.1"/>
    <property type="molecule type" value="Genomic_DNA"/>
</dbReference>
<feature type="transmembrane region" description="Helical" evidence="5">
    <location>
        <begin position="1061"/>
        <end position="1082"/>
    </location>
</feature>